<protein>
    <submittedName>
        <fullName evidence="13">Putative mitochondrial carrier protein rim2 protein</fullName>
    </submittedName>
</protein>
<feature type="repeat" description="Solcar" evidence="10">
    <location>
        <begin position="283"/>
        <end position="372"/>
    </location>
</feature>
<evidence type="ECO:0000256" key="2">
    <source>
        <dbReference type="ARBA" id="ARBA00022448"/>
    </source>
</evidence>
<evidence type="ECO:0000256" key="9">
    <source>
        <dbReference type="ARBA" id="ARBA00093195"/>
    </source>
</evidence>
<evidence type="ECO:0000256" key="10">
    <source>
        <dbReference type="PROSITE-ProRule" id="PRU00282"/>
    </source>
</evidence>
<dbReference type="RefSeq" id="XP_007917032.1">
    <property type="nucleotide sequence ID" value="XM_007918841.1"/>
</dbReference>
<dbReference type="eggNOG" id="KOG0757">
    <property type="taxonomic scope" value="Eukaryota"/>
</dbReference>
<evidence type="ECO:0000256" key="5">
    <source>
        <dbReference type="ARBA" id="ARBA00022792"/>
    </source>
</evidence>
<evidence type="ECO:0000256" key="4">
    <source>
        <dbReference type="ARBA" id="ARBA00022737"/>
    </source>
</evidence>
<keyword evidence="4" id="KW-0677">Repeat</keyword>
<keyword evidence="8 10" id="KW-0472">Membrane</keyword>
<dbReference type="InterPro" id="IPR049562">
    <property type="entry name" value="SLC25A33/36-like"/>
</dbReference>
<evidence type="ECO:0000256" key="11">
    <source>
        <dbReference type="RuleBase" id="RU000488"/>
    </source>
</evidence>
<dbReference type="GO" id="GO:0005743">
    <property type="term" value="C:mitochondrial inner membrane"/>
    <property type="evidence" value="ECO:0007669"/>
    <property type="project" value="UniProtKB-SubCell"/>
</dbReference>
<evidence type="ECO:0000256" key="12">
    <source>
        <dbReference type="SAM" id="MobiDB-lite"/>
    </source>
</evidence>
<dbReference type="GeneID" id="19326945"/>
<name>R8BFU4_PHAM7</name>
<organism evidence="13 14">
    <name type="scientific">Phaeoacremonium minimum (strain UCR-PA7)</name>
    <name type="common">Esca disease fungus</name>
    <name type="synonym">Togninia minima</name>
    <dbReference type="NCBI Taxonomy" id="1286976"/>
    <lineage>
        <taxon>Eukaryota</taxon>
        <taxon>Fungi</taxon>
        <taxon>Dikarya</taxon>
        <taxon>Ascomycota</taxon>
        <taxon>Pezizomycotina</taxon>
        <taxon>Sordariomycetes</taxon>
        <taxon>Sordariomycetidae</taxon>
        <taxon>Togniniales</taxon>
        <taxon>Togniniaceae</taxon>
        <taxon>Phaeoacremonium</taxon>
    </lineage>
</organism>
<dbReference type="GO" id="GO:0015218">
    <property type="term" value="F:pyrimidine nucleotide transmembrane transporter activity"/>
    <property type="evidence" value="ECO:0007669"/>
    <property type="project" value="InterPro"/>
</dbReference>
<dbReference type="AlphaFoldDB" id="R8BFU4"/>
<dbReference type="InterPro" id="IPR018108">
    <property type="entry name" value="MCP_transmembrane"/>
</dbReference>
<feature type="repeat" description="Solcar" evidence="10">
    <location>
        <begin position="49"/>
        <end position="157"/>
    </location>
</feature>
<keyword evidence="14" id="KW-1185">Reference proteome</keyword>
<dbReference type="EMBL" id="KB933232">
    <property type="protein sequence ID" value="EON98168.1"/>
    <property type="molecule type" value="Genomic_DNA"/>
</dbReference>
<sequence length="377" mass="41153">MMASKKSSEPSEHPASKLSPLYQSRETGEIVPEARPQDLSKAAAASPFAKSWAHMVAGAVAGMTAATLTAPLDVLKTRLQSDFYQAQLRAARAAHANVAMNPLRAGVYHLTETLQILASVQKIEGTRALFKGLGPNLVGVVPARSINFYTYGNGKRLIAHYLNNGEEAAWVHLSAGVAAGVVTSTVTNPIWLVKTRLQLDKNVAAQSGGAAVRQYKNSLDCVRQVMRDEGIRGLYKGMSASYLGVAESTLQWMLYEQMKKSLRLREERIILSGREKTWWDHTVDWTGKFGAAGSAKLVAAVLAYPHEVARTRLRQAPLADGRLKYTGLIQCFKLVWKEEGMLGLYGGLTPHLLRTVPSAAIMFGMYEGILRLFDAPA</sequence>
<feature type="region of interest" description="Disordered" evidence="12">
    <location>
        <begin position="1"/>
        <end position="37"/>
    </location>
</feature>
<dbReference type="PROSITE" id="PS50920">
    <property type="entry name" value="SOLCAR"/>
    <property type="match status" value="3"/>
</dbReference>
<dbReference type="FunFam" id="1.50.40.10:FF:000079">
    <property type="entry name" value="Mitochondrial carrier protein RIM2"/>
    <property type="match status" value="1"/>
</dbReference>
<proteinExistence type="inferred from homology"/>
<dbReference type="FunFam" id="1.50.40.10:FF:000088">
    <property type="entry name" value="Mitochondrial carrier protein RIM2"/>
    <property type="match status" value="1"/>
</dbReference>
<dbReference type="InterPro" id="IPR023395">
    <property type="entry name" value="MCP_dom_sf"/>
</dbReference>
<dbReference type="InterPro" id="IPR002067">
    <property type="entry name" value="MCP"/>
</dbReference>
<dbReference type="Proteomes" id="UP000014074">
    <property type="component" value="Unassembled WGS sequence"/>
</dbReference>
<keyword evidence="7" id="KW-0496">Mitochondrion</keyword>
<reference evidence="14" key="1">
    <citation type="journal article" date="2013" name="Genome Announc.">
        <title>Draft genome sequence of the ascomycete Phaeoacremonium aleophilum strain UCR-PA7, a causal agent of the esca disease complex in grapevines.</title>
        <authorList>
            <person name="Blanco-Ulate B."/>
            <person name="Rolshausen P."/>
            <person name="Cantu D."/>
        </authorList>
    </citation>
    <scope>NUCLEOTIDE SEQUENCE [LARGE SCALE GENOMIC DNA]</scope>
    <source>
        <strain evidence="14">UCR-PA7</strain>
    </source>
</reference>
<comment type="similarity">
    <text evidence="11">Belongs to the mitochondrial carrier (TC 2.A.29) family.</text>
</comment>
<dbReference type="PANTHER" id="PTHR45829:SF4">
    <property type="entry name" value="MITOCHONDRIAL CARRIER PROTEIN RIM2"/>
    <property type="match status" value="1"/>
</dbReference>
<dbReference type="KEGG" id="tmn:UCRPA7_6302"/>
<evidence type="ECO:0000256" key="8">
    <source>
        <dbReference type="ARBA" id="ARBA00023136"/>
    </source>
</evidence>
<keyword evidence="3 10" id="KW-0812">Transmembrane</keyword>
<keyword evidence="5" id="KW-0999">Mitochondrion inner membrane</keyword>
<keyword evidence="6" id="KW-1133">Transmembrane helix</keyword>
<comment type="catalytic activity">
    <reaction evidence="9">
        <text>5-methyl-UTP(out) + UTP(in) = 5-methyl-UTP(in) + UTP(out)</text>
        <dbReference type="Rhea" id="RHEA:73523"/>
        <dbReference type="ChEBI" id="CHEBI:46398"/>
        <dbReference type="ChEBI" id="CHEBI:63527"/>
    </reaction>
</comment>
<evidence type="ECO:0000256" key="3">
    <source>
        <dbReference type="ARBA" id="ARBA00022692"/>
    </source>
</evidence>
<dbReference type="HOGENOM" id="CLU_015166_6_0_1"/>
<dbReference type="PRINTS" id="PR00926">
    <property type="entry name" value="MITOCARRIER"/>
</dbReference>
<gene>
    <name evidence="13" type="ORF">UCRPA7_6302</name>
</gene>
<accession>R8BFU4</accession>
<evidence type="ECO:0000256" key="6">
    <source>
        <dbReference type="ARBA" id="ARBA00022989"/>
    </source>
</evidence>
<evidence type="ECO:0000313" key="13">
    <source>
        <dbReference type="EMBL" id="EON98168.1"/>
    </source>
</evidence>
<comment type="subcellular location">
    <subcellularLocation>
        <location evidence="1">Mitochondrion inner membrane</location>
        <topology evidence="1">Multi-pass membrane protein</topology>
    </subcellularLocation>
</comment>
<dbReference type="Pfam" id="PF00153">
    <property type="entry name" value="Mito_carr"/>
    <property type="match status" value="3"/>
</dbReference>
<dbReference type="PANTHER" id="PTHR45829">
    <property type="entry name" value="MITOCHONDRIAL CARRIER PROTEIN RIM2"/>
    <property type="match status" value="1"/>
</dbReference>
<dbReference type="GO" id="GO:1990519">
    <property type="term" value="P:pyrimidine nucleotide import into mitochondrion"/>
    <property type="evidence" value="ECO:0007669"/>
    <property type="project" value="TreeGrafter"/>
</dbReference>
<dbReference type="SUPFAM" id="SSF103506">
    <property type="entry name" value="Mitochondrial carrier"/>
    <property type="match status" value="1"/>
</dbReference>
<feature type="compositionally biased region" description="Basic and acidic residues" evidence="12">
    <location>
        <begin position="1"/>
        <end position="15"/>
    </location>
</feature>
<evidence type="ECO:0000256" key="1">
    <source>
        <dbReference type="ARBA" id="ARBA00004448"/>
    </source>
</evidence>
<dbReference type="OrthoDB" id="269120at2759"/>
<evidence type="ECO:0000256" key="7">
    <source>
        <dbReference type="ARBA" id="ARBA00023128"/>
    </source>
</evidence>
<evidence type="ECO:0000313" key="14">
    <source>
        <dbReference type="Proteomes" id="UP000014074"/>
    </source>
</evidence>
<feature type="repeat" description="Solcar" evidence="10">
    <location>
        <begin position="167"/>
        <end position="261"/>
    </location>
</feature>
<keyword evidence="2 11" id="KW-0813">Transport</keyword>
<dbReference type="Gene3D" id="1.50.40.10">
    <property type="entry name" value="Mitochondrial carrier domain"/>
    <property type="match status" value="2"/>
</dbReference>